<gene>
    <name evidence="1" type="ORF">PanWU01x14_317390</name>
</gene>
<organism evidence="1 2">
    <name type="scientific">Parasponia andersonii</name>
    <name type="common">Sponia andersonii</name>
    <dbReference type="NCBI Taxonomy" id="3476"/>
    <lineage>
        <taxon>Eukaryota</taxon>
        <taxon>Viridiplantae</taxon>
        <taxon>Streptophyta</taxon>
        <taxon>Embryophyta</taxon>
        <taxon>Tracheophyta</taxon>
        <taxon>Spermatophyta</taxon>
        <taxon>Magnoliopsida</taxon>
        <taxon>eudicotyledons</taxon>
        <taxon>Gunneridae</taxon>
        <taxon>Pentapetalae</taxon>
        <taxon>rosids</taxon>
        <taxon>fabids</taxon>
        <taxon>Rosales</taxon>
        <taxon>Cannabaceae</taxon>
        <taxon>Parasponia</taxon>
    </lineage>
</organism>
<proteinExistence type="predicted"/>
<accession>A0A2P5AMP9</accession>
<dbReference type="EMBL" id="JXTB01000516">
    <property type="protein sequence ID" value="PON37823.1"/>
    <property type="molecule type" value="Genomic_DNA"/>
</dbReference>
<evidence type="ECO:0000313" key="1">
    <source>
        <dbReference type="EMBL" id="PON37823.1"/>
    </source>
</evidence>
<dbReference type="Proteomes" id="UP000237105">
    <property type="component" value="Unassembled WGS sequence"/>
</dbReference>
<dbReference type="OrthoDB" id="10284195at2759"/>
<sequence length="87" mass="9918">MAYQFDQNPPLLAIRYGRKDGEESVEESNYYCEARFKFFDRFQMACKGNYELEHTSLCKHSHIPLSKVNACLTSIIGDGDGDGHAHD</sequence>
<comment type="caution">
    <text evidence="1">The sequence shown here is derived from an EMBL/GenBank/DDBJ whole genome shotgun (WGS) entry which is preliminary data.</text>
</comment>
<protein>
    <submittedName>
        <fullName evidence="1">Uncharacterized protein</fullName>
    </submittedName>
</protein>
<evidence type="ECO:0000313" key="2">
    <source>
        <dbReference type="Proteomes" id="UP000237105"/>
    </source>
</evidence>
<name>A0A2P5AMP9_PARAD</name>
<keyword evidence="2" id="KW-1185">Reference proteome</keyword>
<dbReference type="AlphaFoldDB" id="A0A2P5AMP9"/>
<reference evidence="2" key="1">
    <citation type="submission" date="2016-06" db="EMBL/GenBank/DDBJ databases">
        <title>Parallel loss of symbiosis genes in relatives of nitrogen-fixing non-legume Parasponia.</title>
        <authorList>
            <person name="Van Velzen R."/>
            <person name="Holmer R."/>
            <person name="Bu F."/>
            <person name="Rutten L."/>
            <person name="Van Zeijl A."/>
            <person name="Liu W."/>
            <person name="Santuari L."/>
            <person name="Cao Q."/>
            <person name="Sharma T."/>
            <person name="Shen D."/>
            <person name="Roswanjaya Y."/>
            <person name="Wardhani T."/>
            <person name="Kalhor M.S."/>
            <person name="Jansen J."/>
            <person name="Van den Hoogen J."/>
            <person name="Gungor B."/>
            <person name="Hartog M."/>
            <person name="Hontelez J."/>
            <person name="Verver J."/>
            <person name="Yang W.-C."/>
            <person name="Schijlen E."/>
            <person name="Repin R."/>
            <person name="Schilthuizen M."/>
            <person name="Schranz E."/>
            <person name="Heidstra R."/>
            <person name="Miyata K."/>
            <person name="Fedorova E."/>
            <person name="Kohlen W."/>
            <person name="Bisseling T."/>
            <person name="Smit S."/>
            <person name="Geurts R."/>
        </authorList>
    </citation>
    <scope>NUCLEOTIDE SEQUENCE [LARGE SCALE GENOMIC DNA]</scope>
    <source>
        <strain evidence="2">cv. WU1-14</strain>
    </source>
</reference>